<dbReference type="InterPro" id="IPR051396">
    <property type="entry name" value="Bact_Antivir_Def_Nuclease"/>
</dbReference>
<dbReference type="Pfam" id="PF13175">
    <property type="entry name" value="AAA_15"/>
    <property type="match status" value="1"/>
</dbReference>
<keyword evidence="4" id="KW-1185">Reference proteome</keyword>
<dbReference type="SUPFAM" id="SSF52540">
    <property type="entry name" value="P-loop containing nucleoside triphosphate hydrolases"/>
    <property type="match status" value="1"/>
</dbReference>
<evidence type="ECO:0000313" key="3">
    <source>
        <dbReference type="EMBL" id="NOU65776.1"/>
    </source>
</evidence>
<protein>
    <submittedName>
        <fullName evidence="3">AAA family ATPase</fullName>
    </submittedName>
</protein>
<gene>
    <name evidence="3" type="ORF">GC096_17205</name>
</gene>
<evidence type="ECO:0000313" key="4">
    <source>
        <dbReference type="Proteomes" id="UP000653578"/>
    </source>
</evidence>
<dbReference type="PANTHER" id="PTHR43581">
    <property type="entry name" value="ATP/GTP PHOSPHATASE"/>
    <property type="match status" value="1"/>
</dbReference>
<feature type="domain" description="OLD protein-like TOPRIM" evidence="2">
    <location>
        <begin position="388"/>
        <end position="451"/>
    </location>
</feature>
<comment type="caution">
    <text evidence="3">The sequence shown here is derived from an EMBL/GenBank/DDBJ whole genome shotgun (WGS) entry which is preliminary data.</text>
</comment>
<dbReference type="RefSeq" id="WP_171631880.1">
    <property type="nucleotide sequence ID" value="NZ_WHNY01000057.1"/>
</dbReference>
<accession>A0ABX1XCL1</accession>
<dbReference type="Proteomes" id="UP000653578">
    <property type="component" value="Unassembled WGS sequence"/>
</dbReference>
<dbReference type="InterPro" id="IPR041685">
    <property type="entry name" value="AAA_GajA/Old/RecF-like"/>
</dbReference>
<dbReference type="Pfam" id="PF20469">
    <property type="entry name" value="OLD-like_TOPRIM"/>
    <property type="match status" value="1"/>
</dbReference>
<dbReference type="EMBL" id="WHNY01000057">
    <property type="protein sequence ID" value="NOU65776.1"/>
    <property type="molecule type" value="Genomic_DNA"/>
</dbReference>
<dbReference type="CDD" id="cd01026">
    <property type="entry name" value="TOPRIM_OLD"/>
    <property type="match status" value="1"/>
</dbReference>
<sequence>MGILVKDVYIKNFRSLKEVSIELDDYTVIVGKNNSGKSNIIQAVNLAFDFSSVFREDIYISKDEPYDESKKIHIDVRILPIDANRTVQDAFDEKWSRAFGDSVALDNTTDKEYFAFRTEISYDPDKEIYTNIKYKIDNWLDVGTSKIGNSIRRETLESIENILVNAQRDISLDIRDKKSIWGKLTSKIKVSDTVRGSIETQLQRLNKKIVHESEILKSISHELKVTTAEKESKVDISPITRDIESLYKGMNIYYTNKNSLPTSVENLGLGVRSWAVFSTIKAEINSKIKKRISDELAYLPLILVEEPEVHVHPQAQRQLFSDINAMMGQKIITTHSPYILSQIQLDKIRYVRKVDACSVALPLLVDDLSDDDIRKIRRTVMNTRGEILYANAVVLAEGETEEQALTVFLREFFNKEPFELGINIIGVGGNNYTPFMRVLNRLSIKWYVFSDGETEALRDLKSCLKKLIGEQVQLNLTDFDNVFVIENGECFETYCLSQGYIKEITQAICQVESDPNYLEYYINHYNDQKGKGGIVRNYKADEDGGYYRATKDCIMSDKTKYPTAIAEEICKTRKKIRRIPQKLKDLFVKIENDLKEGGN</sequence>
<organism evidence="3 4">
    <name type="scientific">Paenibacillus plantarum</name>
    <dbReference type="NCBI Taxonomy" id="2654975"/>
    <lineage>
        <taxon>Bacteria</taxon>
        <taxon>Bacillati</taxon>
        <taxon>Bacillota</taxon>
        <taxon>Bacilli</taxon>
        <taxon>Bacillales</taxon>
        <taxon>Paenibacillaceae</taxon>
        <taxon>Paenibacillus</taxon>
    </lineage>
</organism>
<feature type="domain" description="Endonuclease GajA/Old nuclease/RecF-like AAA" evidence="1">
    <location>
        <begin position="6"/>
        <end position="339"/>
    </location>
</feature>
<evidence type="ECO:0000259" key="2">
    <source>
        <dbReference type="Pfam" id="PF20469"/>
    </source>
</evidence>
<dbReference type="PANTHER" id="PTHR43581:SF4">
    <property type="entry name" value="ATP_GTP PHOSPHATASE"/>
    <property type="match status" value="1"/>
</dbReference>
<proteinExistence type="predicted"/>
<dbReference type="InterPro" id="IPR027417">
    <property type="entry name" value="P-loop_NTPase"/>
</dbReference>
<reference evidence="3 4" key="1">
    <citation type="submission" date="2019-10" db="EMBL/GenBank/DDBJ databases">
        <title>Description of Paenibacillus humi sp. nov.</title>
        <authorList>
            <person name="Carlier A."/>
            <person name="Qi S."/>
        </authorList>
    </citation>
    <scope>NUCLEOTIDE SEQUENCE [LARGE SCALE GENOMIC DNA]</scope>
    <source>
        <strain evidence="3 4">LMG 31461</strain>
    </source>
</reference>
<dbReference type="InterPro" id="IPR034139">
    <property type="entry name" value="TOPRIM_OLD"/>
</dbReference>
<dbReference type="Gene3D" id="3.40.50.300">
    <property type="entry name" value="P-loop containing nucleotide triphosphate hydrolases"/>
    <property type="match status" value="1"/>
</dbReference>
<name>A0ABX1XCL1_9BACL</name>
<evidence type="ECO:0000259" key="1">
    <source>
        <dbReference type="Pfam" id="PF13175"/>
    </source>
</evidence>